<dbReference type="EMBL" id="CAJNIZ010001114">
    <property type="protein sequence ID" value="CAE7183066.1"/>
    <property type="molecule type" value="Genomic_DNA"/>
</dbReference>
<gene>
    <name evidence="11" type="primary">PNC2</name>
    <name evidence="11" type="ORF">SPIL2461_LOCUS1168</name>
</gene>
<evidence type="ECO:0000256" key="6">
    <source>
        <dbReference type="ARBA" id="ARBA00022989"/>
    </source>
</evidence>
<evidence type="ECO:0000256" key="9">
    <source>
        <dbReference type="RuleBase" id="RU000488"/>
    </source>
</evidence>
<evidence type="ECO:0000256" key="2">
    <source>
        <dbReference type="ARBA" id="ARBA00006375"/>
    </source>
</evidence>
<evidence type="ECO:0000256" key="1">
    <source>
        <dbReference type="ARBA" id="ARBA00004141"/>
    </source>
</evidence>
<keyword evidence="6" id="KW-1133">Transmembrane helix</keyword>
<dbReference type="SUPFAM" id="SSF103506">
    <property type="entry name" value="Mitochondrial carrier"/>
    <property type="match status" value="1"/>
</dbReference>
<evidence type="ECO:0000256" key="7">
    <source>
        <dbReference type="ARBA" id="ARBA00023136"/>
    </source>
</evidence>
<organism evidence="11 12">
    <name type="scientific">Symbiodinium pilosum</name>
    <name type="common">Dinoflagellate</name>
    <dbReference type="NCBI Taxonomy" id="2952"/>
    <lineage>
        <taxon>Eukaryota</taxon>
        <taxon>Sar</taxon>
        <taxon>Alveolata</taxon>
        <taxon>Dinophyceae</taxon>
        <taxon>Suessiales</taxon>
        <taxon>Symbiodiniaceae</taxon>
        <taxon>Symbiodinium</taxon>
    </lineage>
</organism>
<dbReference type="Pfam" id="PF00153">
    <property type="entry name" value="Mito_carr"/>
    <property type="match status" value="2"/>
</dbReference>
<dbReference type="PANTHER" id="PTHR45939">
    <property type="entry name" value="PEROXISOMAL MEMBRANE PROTEIN PMP34-RELATED"/>
    <property type="match status" value="1"/>
</dbReference>
<evidence type="ECO:0000256" key="4">
    <source>
        <dbReference type="ARBA" id="ARBA00022692"/>
    </source>
</evidence>
<dbReference type="AlphaFoldDB" id="A0A812J0X9"/>
<dbReference type="PANTHER" id="PTHR45939:SF1">
    <property type="entry name" value="MITOCHONDRIAL THIAMINE PYROPHOSPHATE CARRIER 1-RELATED"/>
    <property type="match status" value="1"/>
</dbReference>
<comment type="caution">
    <text evidence="11">The sequence shown here is derived from an EMBL/GenBank/DDBJ whole genome shotgun (WGS) entry which is preliminary data.</text>
</comment>
<dbReference type="InterPro" id="IPR023395">
    <property type="entry name" value="MCP_dom_sf"/>
</dbReference>
<feature type="repeat" description="Solcar" evidence="8">
    <location>
        <begin position="43"/>
        <end position="126"/>
    </location>
</feature>
<evidence type="ECO:0000256" key="5">
    <source>
        <dbReference type="ARBA" id="ARBA00022737"/>
    </source>
</evidence>
<comment type="similarity">
    <text evidence="2 9">Belongs to the mitochondrial carrier (TC 2.A.29) family.</text>
</comment>
<feature type="compositionally biased region" description="Polar residues" evidence="10">
    <location>
        <begin position="182"/>
        <end position="193"/>
    </location>
</feature>
<sequence>MADGPLGLWLGAGGKCTENGAKNFAYFYIYDGMNAVVKQYMAVTTGVKLVLGYVAGVGNTLINMPLEVISTKMQLDDAKGLGTVGMLRRIIQEEGLGALYTGLGYNIALCINPAIQNTILDKLKEALLQQMKRRNPEVAPALTAFQAFTLGAFAKAVATVVTYPLVRLKTNLQAGKVPQPTAERQPSVRSMQPNLPRITSKGMTRSGSIEMIRAMSFREDREPTSVSLFQRLIELYRGVYSALLKSTLQSALLYMVKDQVEFSVERFFHLTAQVFFRKSGQVKLGSFSGRPLAS</sequence>
<evidence type="ECO:0000256" key="3">
    <source>
        <dbReference type="ARBA" id="ARBA00022448"/>
    </source>
</evidence>
<dbReference type="GO" id="GO:0015217">
    <property type="term" value="F:ADP transmembrane transporter activity"/>
    <property type="evidence" value="ECO:0007669"/>
    <property type="project" value="TreeGrafter"/>
</dbReference>
<evidence type="ECO:0000256" key="8">
    <source>
        <dbReference type="PROSITE-ProRule" id="PRU00282"/>
    </source>
</evidence>
<feature type="region of interest" description="Disordered" evidence="10">
    <location>
        <begin position="177"/>
        <end position="200"/>
    </location>
</feature>
<reference evidence="11" key="1">
    <citation type="submission" date="2021-02" db="EMBL/GenBank/DDBJ databases">
        <authorList>
            <person name="Dougan E. K."/>
            <person name="Rhodes N."/>
            <person name="Thang M."/>
            <person name="Chan C."/>
        </authorList>
    </citation>
    <scope>NUCLEOTIDE SEQUENCE</scope>
</reference>
<keyword evidence="12" id="KW-1185">Reference proteome</keyword>
<proteinExistence type="inferred from homology"/>
<dbReference type="GO" id="GO:0016020">
    <property type="term" value="C:membrane"/>
    <property type="evidence" value="ECO:0007669"/>
    <property type="project" value="UniProtKB-SubCell"/>
</dbReference>
<dbReference type="OrthoDB" id="428293at2759"/>
<keyword evidence="5" id="KW-0677">Repeat</keyword>
<keyword evidence="4 8" id="KW-0812">Transmembrane</keyword>
<keyword evidence="7 8" id="KW-0472">Membrane</keyword>
<evidence type="ECO:0000313" key="12">
    <source>
        <dbReference type="Proteomes" id="UP000649617"/>
    </source>
</evidence>
<dbReference type="InterPro" id="IPR018108">
    <property type="entry name" value="MCP_transmembrane"/>
</dbReference>
<name>A0A812J0X9_SYMPI</name>
<dbReference type="InterPro" id="IPR052217">
    <property type="entry name" value="Mito/Peroxisomal_Carrier"/>
</dbReference>
<evidence type="ECO:0000256" key="10">
    <source>
        <dbReference type="SAM" id="MobiDB-lite"/>
    </source>
</evidence>
<comment type="subcellular location">
    <subcellularLocation>
        <location evidence="1">Membrane</location>
        <topology evidence="1">Multi-pass membrane protein</topology>
    </subcellularLocation>
</comment>
<keyword evidence="3 9" id="KW-0813">Transport</keyword>
<evidence type="ECO:0000313" key="11">
    <source>
        <dbReference type="EMBL" id="CAE7183066.1"/>
    </source>
</evidence>
<dbReference type="Proteomes" id="UP000649617">
    <property type="component" value="Unassembled WGS sequence"/>
</dbReference>
<protein>
    <submittedName>
        <fullName evidence="11">PNC2 protein</fullName>
    </submittedName>
</protein>
<dbReference type="PROSITE" id="PS50920">
    <property type="entry name" value="SOLCAR"/>
    <property type="match status" value="1"/>
</dbReference>
<accession>A0A812J0X9</accession>
<dbReference type="Gene3D" id="1.50.40.10">
    <property type="entry name" value="Mitochondrial carrier domain"/>
    <property type="match status" value="1"/>
</dbReference>